<evidence type="ECO:0000313" key="4">
    <source>
        <dbReference type="Proteomes" id="UP000285190"/>
    </source>
</evidence>
<dbReference type="Proteomes" id="UP000285190">
    <property type="component" value="Unassembled WGS sequence"/>
</dbReference>
<evidence type="ECO:0000256" key="2">
    <source>
        <dbReference type="SAM" id="SignalP"/>
    </source>
</evidence>
<evidence type="ECO:0000313" key="3">
    <source>
        <dbReference type="EMBL" id="RJG05724.1"/>
    </source>
</evidence>
<dbReference type="Pfam" id="PF11453">
    <property type="entry name" value="DUF2950"/>
    <property type="match status" value="1"/>
</dbReference>
<feature type="signal peptide" evidence="2">
    <location>
        <begin position="1"/>
        <end position="29"/>
    </location>
</feature>
<proteinExistence type="predicted"/>
<keyword evidence="2" id="KW-0732">Signal</keyword>
<dbReference type="RefSeq" id="WP_119737667.1">
    <property type="nucleotide sequence ID" value="NZ_QYUN01000002.1"/>
</dbReference>
<feature type="chain" id="PRO_5019186078" evidence="2">
    <location>
        <begin position="30"/>
        <end position="280"/>
    </location>
</feature>
<name>A0A418WZP5_9BURK</name>
<evidence type="ECO:0000256" key="1">
    <source>
        <dbReference type="SAM" id="MobiDB-lite"/>
    </source>
</evidence>
<dbReference type="OrthoDB" id="108782at2"/>
<protein>
    <submittedName>
        <fullName evidence="3">DUF2950 family protein</fullName>
    </submittedName>
</protein>
<organism evidence="3 4">
    <name type="scientific">Noviherbaspirillum cavernae</name>
    <dbReference type="NCBI Taxonomy" id="2320862"/>
    <lineage>
        <taxon>Bacteria</taxon>
        <taxon>Pseudomonadati</taxon>
        <taxon>Pseudomonadota</taxon>
        <taxon>Betaproteobacteria</taxon>
        <taxon>Burkholderiales</taxon>
        <taxon>Oxalobacteraceae</taxon>
        <taxon>Noviherbaspirillum</taxon>
    </lineage>
</organism>
<dbReference type="EMBL" id="QYUN01000002">
    <property type="protein sequence ID" value="RJG05724.1"/>
    <property type="molecule type" value="Genomic_DNA"/>
</dbReference>
<sequence length="280" mass="30252">MKHTPMLLIWRGVAGLAMVVALNMGSAHAQAVFATPEAAADAMVDAIARNDDDAVKRVLGPEFRRFVPAGSVAREDVYSFLGAWAKRHAIETSSPSSANLVVGDSGWVFPVPLVRTGKGWQFDTRAGIAEMQRRRIGRNELAAIDTLRMLCDAQERYRATAGNGKPAARLVSRPGRQDGLYWPVADEANASPLGADALVMQADVPADAAFHGYRFAVAPAKDDGCAFVAWPAVYGTSGVRSFAIGSDRQVMERDFGRRTNATDYGKPRTRDDAGWTLVSR</sequence>
<reference evidence="3 4" key="1">
    <citation type="submission" date="2018-09" db="EMBL/GenBank/DDBJ databases">
        <authorList>
            <person name="Zhu H."/>
        </authorList>
    </citation>
    <scope>NUCLEOTIDE SEQUENCE [LARGE SCALE GENOMIC DNA]</scope>
    <source>
        <strain evidence="3 4">K2R10-39</strain>
    </source>
</reference>
<dbReference type="AlphaFoldDB" id="A0A418WZP5"/>
<accession>A0A418WZP5</accession>
<keyword evidence="4" id="KW-1185">Reference proteome</keyword>
<feature type="region of interest" description="Disordered" evidence="1">
    <location>
        <begin position="258"/>
        <end position="280"/>
    </location>
</feature>
<gene>
    <name evidence="3" type="ORF">D3870_06570</name>
</gene>
<comment type="caution">
    <text evidence="3">The sequence shown here is derived from an EMBL/GenBank/DDBJ whole genome shotgun (WGS) entry which is preliminary data.</text>
</comment>
<dbReference type="InterPro" id="IPR021556">
    <property type="entry name" value="DUF2950"/>
</dbReference>